<sequence length="797" mass="89284">MTATPPLPTLEVASAAYFHLECGHEQLFHSEYKRCFPHCCPEHIDRSYCGTSLSVRVELETRSPDIEPTGPPPSEVLAVFARFEAVSDVSLRPGECVEVAKMAACTQSEKNLEGRWVGGTLDRPSGLVTTIRTPGTAPDDHKPLVFHLNRKPFSRWYYDWESGANKAQRLTKHVLKAYPVERCAIDEDGNFTAYTSPHAHTQLYRVLHVVVSPEFTVISYRRAPSEQYQETSESGMPLYAENVHHRLESRGSLDSSYSPDSRVSVARTTELRPPVVVKPDPFYCEVFEGKRQRISPSSAQPFHSVETTDLLEDRLRWEHANAQTVSVSRNLALVYAFLRWAPLSTYAPFADELVDFVHQQSEEKLASFPSEISRLNFFSKLLLDHTGPGQGTTEPPSFDCEHHDIDGSPTPLPPALQMLLRAVAQATLWLFSAETTQWLRAFFQQYAASALDKNALRACFVLFVQELQDRLDAYVFERTELGSLANVAEEVIAAVYSYPYFHERRPQVRRILSGRNFVGWDVFVAQMRQSYIGMSESPGVLPHNLARDRPGLTFSEAHLPRNAIESDWNAEWLLDVDEALWKPSCKTTKVDIHSASSVCSDISDDKGAVTLVMMLGVISQLVRVEVALDAQASTLHFRSEEGVAGALSCMTVLLDGRDRVFAQFPNGIASGIGMGTHGDYIGEMRVGRAGRLVVYLQIFNWSVHENSPSSHVRMRIECWQSHRLRISGDVLATTAPASFSAEDIAYVGEMPLRAKREAVEKSFAKQLQQVRASRRATAPSVAPWTELGKFRLSYTKV</sequence>
<gene>
    <name evidence="1" type="ORF">PHYPSEUDO_013634</name>
</gene>
<protein>
    <submittedName>
        <fullName evidence="1">Uncharacterized protein</fullName>
    </submittedName>
</protein>
<dbReference type="Proteomes" id="UP000694044">
    <property type="component" value="Unassembled WGS sequence"/>
</dbReference>
<reference evidence="1" key="1">
    <citation type="submission" date="2021-02" db="EMBL/GenBank/DDBJ databases">
        <authorList>
            <person name="Palmer J.M."/>
        </authorList>
    </citation>
    <scope>NUCLEOTIDE SEQUENCE</scope>
    <source>
        <strain evidence="1">SCRP734</strain>
    </source>
</reference>
<name>A0A8T1W6Q9_9STRA</name>
<keyword evidence="2" id="KW-1185">Reference proteome</keyword>
<comment type="caution">
    <text evidence="1">The sequence shown here is derived from an EMBL/GenBank/DDBJ whole genome shotgun (WGS) entry which is preliminary data.</text>
</comment>
<evidence type="ECO:0000313" key="1">
    <source>
        <dbReference type="EMBL" id="KAG7387863.1"/>
    </source>
</evidence>
<dbReference type="AlphaFoldDB" id="A0A8T1W6Q9"/>
<dbReference type="OrthoDB" id="78153at2759"/>
<proteinExistence type="predicted"/>
<accession>A0A8T1W6Q9</accession>
<evidence type="ECO:0000313" key="2">
    <source>
        <dbReference type="Proteomes" id="UP000694044"/>
    </source>
</evidence>
<organism evidence="1 2">
    <name type="scientific">Phytophthora pseudosyringae</name>
    <dbReference type="NCBI Taxonomy" id="221518"/>
    <lineage>
        <taxon>Eukaryota</taxon>
        <taxon>Sar</taxon>
        <taxon>Stramenopiles</taxon>
        <taxon>Oomycota</taxon>
        <taxon>Peronosporomycetes</taxon>
        <taxon>Peronosporales</taxon>
        <taxon>Peronosporaceae</taxon>
        <taxon>Phytophthora</taxon>
    </lineage>
</organism>
<dbReference type="EMBL" id="JAGDFM010000071">
    <property type="protein sequence ID" value="KAG7387863.1"/>
    <property type="molecule type" value="Genomic_DNA"/>
</dbReference>